<dbReference type="EMBL" id="FZOC01000003">
    <property type="protein sequence ID" value="SNR89340.1"/>
    <property type="molecule type" value="Genomic_DNA"/>
</dbReference>
<evidence type="ECO:0000313" key="2">
    <source>
        <dbReference type="EMBL" id="SNR89340.1"/>
    </source>
</evidence>
<evidence type="ECO:0000313" key="3">
    <source>
        <dbReference type="Proteomes" id="UP000198324"/>
    </source>
</evidence>
<name>A0A239A1B6_9BACT</name>
<protein>
    <submittedName>
        <fullName evidence="2">Putative heavy-metal chelation</fullName>
    </submittedName>
</protein>
<dbReference type="SUPFAM" id="SSF159713">
    <property type="entry name" value="Dhaf3308-like"/>
    <property type="match status" value="1"/>
</dbReference>
<dbReference type="Proteomes" id="UP000198324">
    <property type="component" value="Unassembled WGS sequence"/>
</dbReference>
<dbReference type="AlphaFoldDB" id="A0A239A1B6"/>
<dbReference type="Gene3D" id="3.40.50.11590">
    <property type="match status" value="1"/>
</dbReference>
<organism evidence="2 3">
    <name type="scientific">Humidesulfovibrio mexicanus</name>
    <dbReference type="NCBI Taxonomy" id="147047"/>
    <lineage>
        <taxon>Bacteria</taxon>
        <taxon>Pseudomonadati</taxon>
        <taxon>Thermodesulfobacteriota</taxon>
        <taxon>Desulfovibrionia</taxon>
        <taxon>Desulfovibrionales</taxon>
        <taxon>Desulfovibrionaceae</taxon>
        <taxon>Humidesulfovibrio</taxon>
    </lineage>
</organism>
<dbReference type="Pfam" id="PF04016">
    <property type="entry name" value="DUF364"/>
    <property type="match status" value="1"/>
</dbReference>
<proteinExistence type="predicted"/>
<keyword evidence="3" id="KW-1185">Reference proteome</keyword>
<feature type="domain" description="Putative heavy-metal chelation" evidence="1">
    <location>
        <begin position="135"/>
        <end position="214"/>
    </location>
</feature>
<dbReference type="OrthoDB" id="3596at2"/>
<evidence type="ECO:0000259" key="1">
    <source>
        <dbReference type="Pfam" id="PF04016"/>
    </source>
</evidence>
<dbReference type="RefSeq" id="WP_089273808.1">
    <property type="nucleotide sequence ID" value="NZ_FZOC01000003.1"/>
</dbReference>
<accession>A0A239A1B6</accession>
<gene>
    <name evidence="2" type="ORF">SAMN04488503_1758</name>
</gene>
<dbReference type="InterPro" id="IPR007161">
    <property type="entry name" value="DUF364"/>
</dbReference>
<reference evidence="2 3" key="1">
    <citation type="submission" date="2017-06" db="EMBL/GenBank/DDBJ databases">
        <authorList>
            <person name="Kim H.J."/>
            <person name="Triplett B.A."/>
        </authorList>
    </citation>
    <scope>NUCLEOTIDE SEQUENCE [LARGE SCALE GENOMIC DNA]</scope>
    <source>
        <strain evidence="2 3">DSM 13116</strain>
    </source>
</reference>
<sequence>MERSLFEQVRSRAVEQWRKAGLLQEPVRIAARVLSAEEAIGNPGEGFKLQTGRERMMEAEFHGARGQAFTDQFGDFVGTLADIADMPLSNNYRRAVFVATLNATMRSLGLCDRTVHCRDQGPSECAEHLREHLLTRIGPKARITLVGLQPKFVAALAKDFELRVLDLDPDNIGKQVSGVCIEGPEQERDAVSWAQQLVVTGSTLTNGTLGNFLGGPPATIFGVTAAGADALMGWDRFCAKSD</sequence>